<protein>
    <submittedName>
        <fullName evidence="1">Uncharacterized protein</fullName>
    </submittedName>
</protein>
<sequence length="130" mass="14834">MFLSIEPVETKDFTARRNMGWYTCLECGDRDTLQSCCGHSDERSLCDKCHWTIRTEALCDSCHWTIRTEDCGNCGSNFCRNHGNVELTKCCDQILCKGCNEDGDLFLCDVCRNEDDDEDEDDNGKTVYST</sequence>
<dbReference type="KEGG" id="fcy:FRACYDRAFT_248535"/>
<keyword evidence="2" id="KW-1185">Reference proteome</keyword>
<gene>
    <name evidence="1" type="ORF">FRACYDRAFT_248535</name>
</gene>
<dbReference type="EMBL" id="KV784376">
    <property type="protein sequence ID" value="OEU09201.1"/>
    <property type="molecule type" value="Genomic_DNA"/>
</dbReference>
<evidence type="ECO:0000313" key="1">
    <source>
        <dbReference type="EMBL" id="OEU09201.1"/>
    </source>
</evidence>
<organism evidence="1 2">
    <name type="scientific">Fragilariopsis cylindrus CCMP1102</name>
    <dbReference type="NCBI Taxonomy" id="635003"/>
    <lineage>
        <taxon>Eukaryota</taxon>
        <taxon>Sar</taxon>
        <taxon>Stramenopiles</taxon>
        <taxon>Ochrophyta</taxon>
        <taxon>Bacillariophyta</taxon>
        <taxon>Bacillariophyceae</taxon>
        <taxon>Bacillariophycidae</taxon>
        <taxon>Bacillariales</taxon>
        <taxon>Bacillariaceae</taxon>
        <taxon>Fragilariopsis</taxon>
    </lineage>
</organism>
<accession>A0A1E7ETA4</accession>
<dbReference type="InParanoid" id="A0A1E7ETA4"/>
<name>A0A1E7ETA4_9STRA</name>
<proteinExistence type="predicted"/>
<evidence type="ECO:0000313" key="2">
    <source>
        <dbReference type="Proteomes" id="UP000095751"/>
    </source>
</evidence>
<dbReference type="Proteomes" id="UP000095751">
    <property type="component" value="Unassembled WGS sequence"/>
</dbReference>
<reference evidence="1 2" key="1">
    <citation type="submission" date="2016-09" db="EMBL/GenBank/DDBJ databases">
        <title>Extensive genetic diversity and differential bi-allelic expression allows diatom success in the polar Southern Ocean.</title>
        <authorList>
            <consortium name="DOE Joint Genome Institute"/>
            <person name="Mock T."/>
            <person name="Otillar R.P."/>
            <person name="Strauss J."/>
            <person name="Dupont C."/>
            <person name="Frickenhaus S."/>
            <person name="Maumus F."/>
            <person name="Mcmullan M."/>
            <person name="Sanges R."/>
            <person name="Schmutz J."/>
            <person name="Toseland A."/>
            <person name="Valas R."/>
            <person name="Veluchamy A."/>
            <person name="Ward B.J."/>
            <person name="Allen A."/>
            <person name="Barry K."/>
            <person name="Falciatore A."/>
            <person name="Ferrante M."/>
            <person name="Fortunato A.E."/>
            <person name="Gloeckner G."/>
            <person name="Gruber A."/>
            <person name="Hipkin R."/>
            <person name="Janech M."/>
            <person name="Kroth P."/>
            <person name="Leese F."/>
            <person name="Lindquist E."/>
            <person name="Lyon B.R."/>
            <person name="Martin J."/>
            <person name="Mayer C."/>
            <person name="Parker M."/>
            <person name="Quesneville H."/>
            <person name="Raymond J."/>
            <person name="Uhlig C."/>
            <person name="Valentin K.U."/>
            <person name="Worden A.Z."/>
            <person name="Armbrust E.V."/>
            <person name="Bowler C."/>
            <person name="Green B."/>
            <person name="Moulton V."/>
            <person name="Van Oosterhout C."/>
            <person name="Grigoriev I."/>
        </authorList>
    </citation>
    <scope>NUCLEOTIDE SEQUENCE [LARGE SCALE GENOMIC DNA]</scope>
    <source>
        <strain evidence="1 2">CCMP1102</strain>
    </source>
</reference>
<dbReference type="AlphaFoldDB" id="A0A1E7ETA4"/>